<proteinExistence type="predicted"/>
<reference evidence="1 2" key="1">
    <citation type="submission" date="2019-03" db="EMBL/GenBank/DDBJ databases">
        <title>First draft genome of Liparis tanakae, snailfish: a comprehensive survey of snailfish specific genes.</title>
        <authorList>
            <person name="Kim W."/>
            <person name="Song I."/>
            <person name="Jeong J.-H."/>
            <person name="Kim D."/>
            <person name="Kim S."/>
            <person name="Ryu S."/>
            <person name="Song J.Y."/>
            <person name="Lee S.K."/>
        </authorList>
    </citation>
    <scope>NUCLEOTIDE SEQUENCE [LARGE SCALE GENOMIC DNA]</scope>
    <source>
        <tissue evidence="1">Muscle</tissue>
    </source>
</reference>
<accession>A0A4Z2G0R5</accession>
<name>A0A4Z2G0R5_9TELE</name>
<sequence length="70" mass="8097">MAYTPLENCEQTEAEGRGLLKGEDFWEVSPRGRRGAPRDETFCPTIRGDEFLQERKSAVCETDEAERRFK</sequence>
<organism evidence="1 2">
    <name type="scientific">Liparis tanakae</name>
    <name type="common">Tanaka's snailfish</name>
    <dbReference type="NCBI Taxonomy" id="230148"/>
    <lineage>
        <taxon>Eukaryota</taxon>
        <taxon>Metazoa</taxon>
        <taxon>Chordata</taxon>
        <taxon>Craniata</taxon>
        <taxon>Vertebrata</taxon>
        <taxon>Euteleostomi</taxon>
        <taxon>Actinopterygii</taxon>
        <taxon>Neopterygii</taxon>
        <taxon>Teleostei</taxon>
        <taxon>Neoteleostei</taxon>
        <taxon>Acanthomorphata</taxon>
        <taxon>Eupercaria</taxon>
        <taxon>Perciformes</taxon>
        <taxon>Cottioidei</taxon>
        <taxon>Cottales</taxon>
        <taxon>Liparidae</taxon>
        <taxon>Liparis</taxon>
    </lineage>
</organism>
<dbReference type="Proteomes" id="UP000314294">
    <property type="component" value="Unassembled WGS sequence"/>
</dbReference>
<evidence type="ECO:0000313" key="1">
    <source>
        <dbReference type="EMBL" id="TNN46102.1"/>
    </source>
</evidence>
<comment type="caution">
    <text evidence="1">The sequence shown here is derived from an EMBL/GenBank/DDBJ whole genome shotgun (WGS) entry which is preliminary data.</text>
</comment>
<evidence type="ECO:0000313" key="2">
    <source>
        <dbReference type="Proteomes" id="UP000314294"/>
    </source>
</evidence>
<dbReference type="AlphaFoldDB" id="A0A4Z2G0R5"/>
<gene>
    <name evidence="1" type="ORF">EYF80_043697</name>
</gene>
<dbReference type="EMBL" id="SRLO01000808">
    <property type="protein sequence ID" value="TNN46102.1"/>
    <property type="molecule type" value="Genomic_DNA"/>
</dbReference>
<keyword evidence="2" id="KW-1185">Reference proteome</keyword>
<protein>
    <submittedName>
        <fullName evidence="1">Uncharacterized protein</fullName>
    </submittedName>
</protein>